<comment type="similarity">
    <text evidence="1">Belongs to the RutC family.</text>
</comment>
<evidence type="ECO:0000313" key="3">
    <source>
        <dbReference type="Proteomes" id="UP001305521"/>
    </source>
</evidence>
<reference evidence="2 3" key="1">
    <citation type="submission" date="2023-11" db="EMBL/GenBank/DDBJ databases">
        <title>Arctic aerobic anoxygenic photoheterotroph Sediminicoccus rosea KRV36 adapts its photosynthesis to long days of polar summer.</title>
        <authorList>
            <person name="Tomasch J."/>
            <person name="Kopejtka K."/>
            <person name="Bily T."/>
            <person name="Gardiner A.T."/>
            <person name="Gardian Z."/>
            <person name="Shivaramu S."/>
            <person name="Koblizek M."/>
            <person name="Engelhardt F."/>
            <person name="Kaftan D."/>
        </authorList>
    </citation>
    <scope>NUCLEOTIDE SEQUENCE [LARGE SCALE GENOMIC DNA]</scope>
    <source>
        <strain evidence="2 3">R-30</strain>
    </source>
</reference>
<proteinExistence type="inferred from homology"/>
<dbReference type="PANTHER" id="PTHR11803">
    <property type="entry name" value="2-IMINOBUTANOATE/2-IMINOPROPANOATE DEAMINASE RIDA"/>
    <property type="match status" value="1"/>
</dbReference>
<dbReference type="EMBL" id="CP137852">
    <property type="protein sequence ID" value="WPB84162.1"/>
    <property type="molecule type" value="Genomic_DNA"/>
</dbReference>
<dbReference type="Proteomes" id="UP001305521">
    <property type="component" value="Chromosome"/>
</dbReference>
<dbReference type="RefSeq" id="WP_318648119.1">
    <property type="nucleotide sequence ID" value="NZ_CP137852.1"/>
</dbReference>
<dbReference type="InterPro" id="IPR006175">
    <property type="entry name" value="YjgF/YER057c/UK114"/>
</dbReference>
<gene>
    <name evidence="2" type="ORF">R9Z33_18940</name>
</gene>
<dbReference type="Gene3D" id="3.30.1330.40">
    <property type="entry name" value="RutC-like"/>
    <property type="match status" value="1"/>
</dbReference>
<dbReference type="GO" id="GO:0016787">
    <property type="term" value="F:hydrolase activity"/>
    <property type="evidence" value="ECO:0007669"/>
    <property type="project" value="UniProtKB-KW"/>
</dbReference>
<sequence>MSRIRRVTSPAVPEPPPGLWSNCRVVDGIAYLSGFTARDQALRAPEGADMEAQARIIFGKMQALLEAAGGCMADMVKLTIFVTDIAQREAVWKARREFFTGDFPACSLVEVSALAEPSILVEIEGVAHLGASRG</sequence>
<keyword evidence="2" id="KW-0378">Hydrolase</keyword>
<dbReference type="SUPFAM" id="SSF55298">
    <property type="entry name" value="YjgF-like"/>
    <property type="match status" value="1"/>
</dbReference>
<evidence type="ECO:0000313" key="2">
    <source>
        <dbReference type="EMBL" id="WPB84162.1"/>
    </source>
</evidence>
<dbReference type="Pfam" id="PF01042">
    <property type="entry name" value="Ribonuc_L-PSP"/>
    <property type="match status" value="1"/>
</dbReference>
<protein>
    <submittedName>
        <fullName evidence="2">RidA family protein</fullName>
        <ecNumber evidence="2">3.5.-.-</ecNumber>
    </submittedName>
</protein>
<evidence type="ECO:0000256" key="1">
    <source>
        <dbReference type="ARBA" id="ARBA00010552"/>
    </source>
</evidence>
<dbReference type="CDD" id="cd00448">
    <property type="entry name" value="YjgF_YER057c_UK114_family"/>
    <property type="match status" value="1"/>
</dbReference>
<dbReference type="InterPro" id="IPR035959">
    <property type="entry name" value="RutC-like_sf"/>
</dbReference>
<name>A0ABZ0PFI7_9PROT</name>
<accession>A0ABZ0PFI7</accession>
<keyword evidence="3" id="KW-1185">Reference proteome</keyword>
<dbReference type="EC" id="3.5.-.-" evidence="2"/>
<dbReference type="PANTHER" id="PTHR11803:SF58">
    <property type="entry name" value="PROTEIN HMF1-RELATED"/>
    <property type="match status" value="1"/>
</dbReference>
<organism evidence="2 3">
    <name type="scientific">Sediminicoccus rosea</name>
    <dbReference type="NCBI Taxonomy" id="1225128"/>
    <lineage>
        <taxon>Bacteria</taxon>
        <taxon>Pseudomonadati</taxon>
        <taxon>Pseudomonadota</taxon>
        <taxon>Alphaproteobacteria</taxon>
        <taxon>Acetobacterales</taxon>
        <taxon>Roseomonadaceae</taxon>
        <taxon>Sediminicoccus</taxon>
    </lineage>
</organism>